<evidence type="ECO:0000259" key="2">
    <source>
        <dbReference type="Pfam" id="PF07007"/>
    </source>
</evidence>
<evidence type="ECO:0000256" key="1">
    <source>
        <dbReference type="SAM" id="SignalP"/>
    </source>
</evidence>
<dbReference type="AlphaFoldDB" id="A0A120G8F0"/>
<gene>
    <name evidence="4" type="ORF">C7A10_01725</name>
    <name evidence="3" type="ORF">PFLmoz3_01634</name>
</gene>
<dbReference type="EMBL" id="LCYA01000052">
    <property type="protein sequence ID" value="KWV88739.1"/>
    <property type="molecule type" value="Genomic_DNA"/>
</dbReference>
<evidence type="ECO:0000313" key="3">
    <source>
        <dbReference type="EMBL" id="KWV88739.1"/>
    </source>
</evidence>
<dbReference type="Proteomes" id="UP000061348">
    <property type="component" value="Unassembled WGS sequence"/>
</dbReference>
<proteinExistence type="predicted"/>
<comment type="caution">
    <text evidence="3">The sequence shown here is derived from an EMBL/GenBank/DDBJ whole genome shotgun (WGS) entry which is preliminary data.</text>
</comment>
<accession>A0A120G8F0</accession>
<reference evidence="4 6" key="2">
    <citation type="submission" date="2018-03" db="EMBL/GenBank/DDBJ databases">
        <title>Blue discolouration in mozzarella cheese caused by Pseudomonas fluorescens.</title>
        <authorList>
            <person name="Chiesa F."/>
            <person name="Dalmasso A."/>
            <person name="Lomonaco S."/>
        </authorList>
    </citation>
    <scope>NUCLEOTIDE SEQUENCE [LARGE SCALE GENOMIC DNA]</scope>
    <source>
        <strain evidence="4 6">11293</strain>
    </source>
</reference>
<keyword evidence="1" id="KW-0732">Signal</keyword>
<evidence type="ECO:0000313" key="4">
    <source>
        <dbReference type="EMBL" id="PRW95244.1"/>
    </source>
</evidence>
<protein>
    <submittedName>
        <fullName evidence="4">DUF1311 domain-containing protein</fullName>
    </submittedName>
</protein>
<dbReference type="RefSeq" id="WP_034128881.1">
    <property type="nucleotide sequence ID" value="NZ_JAEACS010000014.1"/>
</dbReference>
<name>A0A120G8F0_PSEFL</name>
<sequence length="134" mass="14771">MKSIFLALALIATTAHAAEDTDSTPCDGIENDQQTLECATYNKTTAEQLLKDNYQGLLERMGSTYGSDKTKLADITARLKDAQQKWEKLRDADCAVDTFPAVTGTKAYAIAHNDCLARMSDERSEFLESIGQEQ</sequence>
<evidence type="ECO:0000313" key="6">
    <source>
        <dbReference type="Proteomes" id="UP000239731"/>
    </source>
</evidence>
<feature type="signal peptide" evidence="1">
    <location>
        <begin position="1"/>
        <end position="17"/>
    </location>
</feature>
<dbReference type="PATRIC" id="fig|294.194.peg.1827"/>
<feature type="domain" description="Lysozyme inhibitor LprI-like N-terminal" evidence="2">
    <location>
        <begin position="26"/>
        <end position="127"/>
    </location>
</feature>
<organism evidence="3 5">
    <name type="scientific">Pseudomonas fluorescens</name>
    <dbReference type="NCBI Taxonomy" id="294"/>
    <lineage>
        <taxon>Bacteria</taxon>
        <taxon>Pseudomonadati</taxon>
        <taxon>Pseudomonadota</taxon>
        <taxon>Gammaproteobacteria</taxon>
        <taxon>Pseudomonadales</taxon>
        <taxon>Pseudomonadaceae</taxon>
        <taxon>Pseudomonas</taxon>
    </lineage>
</organism>
<dbReference type="EMBL" id="PVUH01000001">
    <property type="protein sequence ID" value="PRW95244.1"/>
    <property type="molecule type" value="Genomic_DNA"/>
</dbReference>
<dbReference type="Gene3D" id="1.20.1270.180">
    <property type="match status" value="1"/>
</dbReference>
<dbReference type="Pfam" id="PF07007">
    <property type="entry name" value="LprI"/>
    <property type="match status" value="1"/>
</dbReference>
<dbReference type="Proteomes" id="UP000239731">
    <property type="component" value="Unassembled WGS sequence"/>
</dbReference>
<dbReference type="InterPro" id="IPR009739">
    <property type="entry name" value="LprI-like_N"/>
</dbReference>
<feature type="chain" id="PRO_5033728832" evidence="1">
    <location>
        <begin position="18"/>
        <end position="134"/>
    </location>
</feature>
<evidence type="ECO:0000313" key="5">
    <source>
        <dbReference type="Proteomes" id="UP000061348"/>
    </source>
</evidence>
<reference evidence="3 5" key="1">
    <citation type="submission" date="2015-05" db="EMBL/GenBank/DDBJ databases">
        <title>A genomic and transcriptomic approach to investigate the blue pigment phenotype in Pseudomonas fluorescens.</title>
        <authorList>
            <person name="Andreani N.A."/>
            <person name="Cardazzo B."/>
        </authorList>
    </citation>
    <scope>NUCLEOTIDE SEQUENCE [LARGE SCALE GENOMIC DNA]</scope>
    <source>
        <strain evidence="3 5">Ps_22</strain>
    </source>
</reference>